<feature type="transmembrane region" description="Helical" evidence="7">
    <location>
        <begin position="261"/>
        <end position="285"/>
    </location>
</feature>
<dbReference type="RefSeq" id="WP_207860100.1">
    <property type="nucleotide sequence ID" value="NZ_JAFREP010000015.1"/>
</dbReference>
<evidence type="ECO:0000313" key="10">
    <source>
        <dbReference type="EMBL" id="MBO1320149.1"/>
    </source>
</evidence>
<evidence type="ECO:0000256" key="1">
    <source>
        <dbReference type="ARBA" id="ARBA00004141"/>
    </source>
</evidence>
<comment type="subcellular location">
    <subcellularLocation>
        <location evidence="1">Membrane</location>
        <topology evidence="1">Multi-pass membrane protein</topology>
    </subcellularLocation>
</comment>
<dbReference type="EMBL" id="JAFREP010000015">
    <property type="protein sequence ID" value="MBO1320149.1"/>
    <property type="molecule type" value="Genomic_DNA"/>
</dbReference>
<dbReference type="InterPro" id="IPR004842">
    <property type="entry name" value="SLC12A_fam"/>
</dbReference>
<dbReference type="GO" id="GO:0016020">
    <property type="term" value="C:membrane"/>
    <property type="evidence" value="ECO:0007669"/>
    <property type="project" value="UniProtKB-SubCell"/>
</dbReference>
<evidence type="ECO:0000256" key="4">
    <source>
        <dbReference type="ARBA" id="ARBA00022692"/>
    </source>
</evidence>
<dbReference type="Pfam" id="PF03522">
    <property type="entry name" value="SLC12"/>
    <property type="match status" value="2"/>
</dbReference>
<feature type="transmembrane region" description="Helical" evidence="7">
    <location>
        <begin position="387"/>
        <end position="415"/>
    </location>
</feature>
<gene>
    <name evidence="10" type="ORF">J3U88_16860</name>
</gene>
<dbReference type="InterPro" id="IPR004841">
    <property type="entry name" value="AA-permease/SLC12A_dom"/>
</dbReference>
<feature type="transmembrane region" description="Helical" evidence="7">
    <location>
        <begin position="156"/>
        <end position="176"/>
    </location>
</feature>
<protein>
    <submittedName>
        <fullName evidence="10">Amino acid permease</fullName>
    </submittedName>
</protein>
<dbReference type="Pfam" id="PF00324">
    <property type="entry name" value="AA_permease"/>
    <property type="match status" value="1"/>
</dbReference>
<feature type="transmembrane region" description="Helical" evidence="7">
    <location>
        <begin position="74"/>
        <end position="99"/>
    </location>
</feature>
<dbReference type="Gene3D" id="1.20.1740.10">
    <property type="entry name" value="Amino acid/polyamine transporter I"/>
    <property type="match status" value="1"/>
</dbReference>
<feature type="transmembrane region" description="Helical" evidence="7">
    <location>
        <begin position="185"/>
        <end position="206"/>
    </location>
</feature>
<evidence type="ECO:0000259" key="9">
    <source>
        <dbReference type="Pfam" id="PF03522"/>
    </source>
</evidence>
<keyword evidence="6 7" id="KW-0472">Membrane</keyword>
<keyword evidence="4 7" id="KW-0812">Transmembrane</keyword>
<accession>A0A8J7QAM9</accession>
<name>A0A8J7QAM9_9BACT</name>
<evidence type="ECO:0000256" key="6">
    <source>
        <dbReference type="ARBA" id="ARBA00023136"/>
    </source>
</evidence>
<dbReference type="PANTHER" id="PTHR11827">
    <property type="entry name" value="SOLUTE CARRIER FAMILY 12, CATION COTRANSPORTERS"/>
    <property type="match status" value="1"/>
</dbReference>
<feature type="domain" description="SLC12A transporter C-terminal" evidence="9">
    <location>
        <begin position="642"/>
        <end position="711"/>
    </location>
</feature>
<dbReference type="GO" id="GO:0015377">
    <property type="term" value="F:chloride:monoatomic cation symporter activity"/>
    <property type="evidence" value="ECO:0007669"/>
    <property type="project" value="InterPro"/>
</dbReference>
<proteinExistence type="inferred from homology"/>
<feature type="transmembrane region" description="Helical" evidence="7">
    <location>
        <begin position="305"/>
        <end position="331"/>
    </location>
</feature>
<evidence type="ECO:0000259" key="8">
    <source>
        <dbReference type="Pfam" id="PF00324"/>
    </source>
</evidence>
<evidence type="ECO:0000313" key="11">
    <source>
        <dbReference type="Proteomes" id="UP000664417"/>
    </source>
</evidence>
<reference evidence="10" key="1">
    <citation type="submission" date="2021-03" db="EMBL/GenBank/DDBJ databases">
        <authorList>
            <person name="Wang G."/>
        </authorList>
    </citation>
    <scope>NUCLEOTIDE SEQUENCE</scope>
    <source>
        <strain evidence="10">KCTC 12899</strain>
    </source>
</reference>
<evidence type="ECO:0000256" key="3">
    <source>
        <dbReference type="ARBA" id="ARBA00022448"/>
    </source>
</evidence>
<comment type="caution">
    <text evidence="10">The sequence shown here is derived from an EMBL/GenBank/DDBJ whole genome shotgun (WGS) entry which is preliminary data.</text>
</comment>
<feature type="transmembrane region" description="Helical" evidence="7">
    <location>
        <begin position="427"/>
        <end position="444"/>
    </location>
</feature>
<evidence type="ECO:0000256" key="2">
    <source>
        <dbReference type="ARBA" id="ARBA00010593"/>
    </source>
</evidence>
<evidence type="ECO:0000256" key="5">
    <source>
        <dbReference type="ARBA" id="ARBA00022989"/>
    </source>
</evidence>
<dbReference type="PANTHER" id="PTHR11827:SF72">
    <property type="entry name" value="GH08340P"/>
    <property type="match status" value="1"/>
</dbReference>
<feature type="transmembrane region" description="Helical" evidence="7">
    <location>
        <begin position="229"/>
        <end position="249"/>
    </location>
</feature>
<feature type="transmembrane region" description="Helical" evidence="7">
    <location>
        <begin position="364"/>
        <end position="381"/>
    </location>
</feature>
<feature type="transmembrane region" description="Helical" evidence="7">
    <location>
        <begin position="41"/>
        <end position="62"/>
    </location>
</feature>
<sequence length="774" mass="83882">MVDEPTHATARVGRLRRQIAIGKEVTVTTQNAEATASRNQFGTFGGVFTPSILTILGVIMFLRAGFVVGQAGVLGAIFVLIVCKLITFFTSLSIAAVCTNMQVRGGGAYFMISRVLGPEFGGAIGIALYFAQALSVPFYILGFAEAVVVTFPGLQPYFMIITLTTAALLFVVSYVGTSWAIKAQYFIMTLLVLSIIAFLGGGLAMFSTERLAENIASGYTAIPGKAGDYNFWIILAIYFPAVTGILAGVNMSGDLRNPTQSIPNGTFAAIAVGFVIYLIQIVISGGAFERQAMIDQPFEILKDNALFGMGAVVVAGMFAAALSSALGSYLGAPRILQAVARDNILTVIRPFAKGSAQGDEPQRGLVFTGIITAIVLIGVGNDSGGGALNAVAALITMFFLYTYGMVNLAAFIEAVSENPSFRPRFRVFHWTTALLGALGCVGVAFLIDSAAALGAVVVLGLLLWYIKRRDLKATFGDARRGFIYAGARKNLLRLRNMEEDPKNWRPSILVFSGNPAVRESLVSFAVWLEAGRGIVVMCNVLINSFDELGHRRPVALERLEKFCREKNVLAFPSVVVTPDLYNGILTTIQAVSIGPIRPNLIMFGWASSLEGFQKLNNPMRAAQRMGKSLIFMFADKLPEPGGAKTIDVWWRGHKNGELMMILAHLLTRNWEWGRSKIRVLRLINDQSEFKQSNAELEELIDASRVEAEVVIFTADKPFRDVLHEQSGGSDVVFLGFEPPESENESAWHELYVHLLDGMPTTLLVSSMGGADLRA</sequence>
<organism evidence="10 11">
    <name type="scientific">Acanthopleuribacter pedis</name>
    <dbReference type="NCBI Taxonomy" id="442870"/>
    <lineage>
        <taxon>Bacteria</taxon>
        <taxon>Pseudomonadati</taxon>
        <taxon>Acidobacteriota</taxon>
        <taxon>Holophagae</taxon>
        <taxon>Acanthopleuribacterales</taxon>
        <taxon>Acanthopleuribacteraceae</taxon>
        <taxon>Acanthopleuribacter</taxon>
    </lineage>
</organism>
<feature type="domain" description="Amino acid permease/ SLC12A" evidence="8">
    <location>
        <begin position="47"/>
        <end position="509"/>
    </location>
</feature>
<feature type="transmembrane region" description="Helical" evidence="7">
    <location>
        <begin position="120"/>
        <end position="144"/>
    </location>
</feature>
<keyword evidence="5 7" id="KW-1133">Transmembrane helix</keyword>
<feature type="domain" description="SLC12A transporter C-terminal" evidence="9">
    <location>
        <begin position="518"/>
        <end position="607"/>
    </location>
</feature>
<dbReference type="FunFam" id="1.20.1740.10:FF:000013">
    <property type="entry name" value="Solute carrier family 12 member"/>
    <property type="match status" value="1"/>
</dbReference>
<evidence type="ECO:0000256" key="7">
    <source>
        <dbReference type="SAM" id="Phobius"/>
    </source>
</evidence>
<dbReference type="InterPro" id="IPR018491">
    <property type="entry name" value="SLC12_C"/>
</dbReference>
<dbReference type="Proteomes" id="UP000664417">
    <property type="component" value="Unassembled WGS sequence"/>
</dbReference>
<comment type="similarity">
    <text evidence="2">Belongs to the SLC12A transporter family.</text>
</comment>
<dbReference type="AlphaFoldDB" id="A0A8J7QAM9"/>
<keyword evidence="3" id="KW-0813">Transport</keyword>
<keyword evidence="11" id="KW-1185">Reference proteome</keyword>